<dbReference type="EMBL" id="BPLR01006703">
    <property type="protein sequence ID" value="GIY11819.1"/>
    <property type="molecule type" value="Genomic_DNA"/>
</dbReference>
<evidence type="ECO:0000256" key="1">
    <source>
        <dbReference type="SAM" id="MobiDB-lite"/>
    </source>
</evidence>
<organism evidence="3 4">
    <name type="scientific">Caerostris extrusa</name>
    <name type="common">Bark spider</name>
    <name type="synonym">Caerostris bankana</name>
    <dbReference type="NCBI Taxonomy" id="172846"/>
    <lineage>
        <taxon>Eukaryota</taxon>
        <taxon>Metazoa</taxon>
        <taxon>Ecdysozoa</taxon>
        <taxon>Arthropoda</taxon>
        <taxon>Chelicerata</taxon>
        <taxon>Arachnida</taxon>
        <taxon>Araneae</taxon>
        <taxon>Araneomorphae</taxon>
        <taxon>Entelegynae</taxon>
        <taxon>Araneoidea</taxon>
        <taxon>Araneidae</taxon>
        <taxon>Caerostris</taxon>
    </lineage>
</organism>
<evidence type="ECO:0000256" key="2">
    <source>
        <dbReference type="SAM" id="SignalP"/>
    </source>
</evidence>
<accession>A0AAV4QSL2</accession>
<feature type="signal peptide" evidence="2">
    <location>
        <begin position="1"/>
        <end position="30"/>
    </location>
</feature>
<gene>
    <name evidence="3" type="primary">AVEN_130014_1</name>
    <name evidence="3" type="ORF">CEXT_4051</name>
</gene>
<keyword evidence="2" id="KW-0732">Signal</keyword>
<feature type="chain" id="PRO_5043685840" evidence="2">
    <location>
        <begin position="31"/>
        <end position="139"/>
    </location>
</feature>
<protein>
    <submittedName>
        <fullName evidence="3">Uncharacterized protein</fullName>
    </submittedName>
</protein>
<comment type="caution">
    <text evidence="3">The sequence shown here is derived from an EMBL/GenBank/DDBJ whole genome shotgun (WGS) entry which is preliminary data.</text>
</comment>
<reference evidence="3 4" key="1">
    <citation type="submission" date="2021-06" db="EMBL/GenBank/DDBJ databases">
        <title>Caerostris extrusa draft genome.</title>
        <authorList>
            <person name="Kono N."/>
            <person name="Arakawa K."/>
        </authorList>
    </citation>
    <scope>NUCLEOTIDE SEQUENCE [LARGE SCALE GENOMIC DNA]</scope>
</reference>
<name>A0AAV4QSL2_CAEEX</name>
<evidence type="ECO:0000313" key="4">
    <source>
        <dbReference type="Proteomes" id="UP001054945"/>
    </source>
</evidence>
<proteinExistence type="predicted"/>
<keyword evidence="4" id="KW-1185">Reference proteome</keyword>
<sequence length="139" mass="15814">MSDRRIWDFLYSAMLRFLLPTLLLVHLCTAQEHHDLKIAEKLAIPHHIRHNYEYPQINLGAAGPAANANPGFQRQAFSQPDPFNQPPPLLLSVASQTLSTSHHHPSFSSGPSQPARQTRFFNMYTQSNRPEFGLSRRQS</sequence>
<dbReference type="Proteomes" id="UP001054945">
    <property type="component" value="Unassembled WGS sequence"/>
</dbReference>
<evidence type="ECO:0000313" key="3">
    <source>
        <dbReference type="EMBL" id="GIY11819.1"/>
    </source>
</evidence>
<feature type="region of interest" description="Disordered" evidence="1">
    <location>
        <begin position="63"/>
        <end position="115"/>
    </location>
</feature>
<dbReference type="AlphaFoldDB" id="A0AAV4QSL2"/>